<keyword evidence="2" id="KW-1185">Reference proteome</keyword>
<reference evidence="1 2" key="1">
    <citation type="submission" date="2019-11" db="EMBL/GenBank/DDBJ databases">
        <title>Whole genome sequence of Oryza granulata.</title>
        <authorList>
            <person name="Li W."/>
        </authorList>
    </citation>
    <scope>NUCLEOTIDE SEQUENCE [LARGE SCALE GENOMIC DNA]</scope>
    <source>
        <strain evidence="2">cv. Menghai</strain>
        <tissue evidence="1">Leaf</tissue>
    </source>
</reference>
<sequence length="61" mass="6855">MATTSEVARAASTTAARQRLQWRRGLQITWRQHDGSWALGAPDPAAVGLRQKLRLQQFLQP</sequence>
<name>A0A6G1D9W5_9ORYZ</name>
<dbReference type="AlphaFoldDB" id="A0A6G1D9W5"/>
<dbReference type="Proteomes" id="UP000479710">
    <property type="component" value="Unassembled WGS sequence"/>
</dbReference>
<evidence type="ECO:0000313" key="1">
    <source>
        <dbReference type="EMBL" id="KAF0909190.1"/>
    </source>
</evidence>
<evidence type="ECO:0000313" key="2">
    <source>
        <dbReference type="Proteomes" id="UP000479710"/>
    </source>
</evidence>
<gene>
    <name evidence="1" type="ORF">E2562_032238</name>
</gene>
<dbReference type="EMBL" id="SPHZ02000007">
    <property type="protein sequence ID" value="KAF0909190.1"/>
    <property type="molecule type" value="Genomic_DNA"/>
</dbReference>
<organism evidence="1 2">
    <name type="scientific">Oryza meyeriana var. granulata</name>
    <dbReference type="NCBI Taxonomy" id="110450"/>
    <lineage>
        <taxon>Eukaryota</taxon>
        <taxon>Viridiplantae</taxon>
        <taxon>Streptophyta</taxon>
        <taxon>Embryophyta</taxon>
        <taxon>Tracheophyta</taxon>
        <taxon>Spermatophyta</taxon>
        <taxon>Magnoliopsida</taxon>
        <taxon>Liliopsida</taxon>
        <taxon>Poales</taxon>
        <taxon>Poaceae</taxon>
        <taxon>BOP clade</taxon>
        <taxon>Oryzoideae</taxon>
        <taxon>Oryzeae</taxon>
        <taxon>Oryzinae</taxon>
        <taxon>Oryza</taxon>
        <taxon>Oryza meyeriana</taxon>
    </lineage>
</organism>
<comment type="caution">
    <text evidence="1">The sequence shown here is derived from an EMBL/GenBank/DDBJ whole genome shotgun (WGS) entry which is preliminary data.</text>
</comment>
<proteinExistence type="predicted"/>
<protein>
    <submittedName>
        <fullName evidence="1">Uncharacterized protein</fullName>
    </submittedName>
</protein>
<accession>A0A6G1D9W5</accession>